<dbReference type="Proteomes" id="UP000184184">
    <property type="component" value="Unassembled WGS sequence"/>
</dbReference>
<dbReference type="STRING" id="1027249.SAMN05216179_2044"/>
<dbReference type="OrthoDB" id="2375554at2"/>
<evidence type="ECO:0000313" key="2">
    <source>
        <dbReference type="EMBL" id="SHN12411.1"/>
    </source>
</evidence>
<evidence type="ECO:0000313" key="3">
    <source>
        <dbReference type="Proteomes" id="UP000184184"/>
    </source>
</evidence>
<name>A0A1M7P6U7_9BACI</name>
<keyword evidence="3" id="KW-1185">Reference proteome</keyword>
<organism evidence="2 3">
    <name type="scientific">Gracilibacillus kekensis</name>
    <dbReference type="NCBI Taxonomy" id="1027249"/>
    <lineage>
        <taxon>Bacteria</taxon>
        <taxon>Bacillati</taxon>
        <taxon>Bacillota</taxon>
        <taxon>Bacilli</taxon>
        <taxon>Bacillales</taxon>
        <taxon>Bacillaceae</taxon>
        <taxon>Gracilibacillus</taxon>
    </lineage>
</organism>
<reference evidence="2 3" key="1">
    <citation type="submission" date="2016-11" db="EMBL/GenBank/DDBJ databases">
        <authorList>
            <person name="Jaros S."/>
            <person name="Januszkiewicz K."/>
            <person name="Wedrychowicz H."/>
        </authorList>
    </citation>
    <scope>NUCLEOTIDE SEQUENCE [LARGE SCALE GENOMIC DNA]</scope>
    <source>
        <strain evidence="2 3">CGMCC 1.10681</strain>
    </source>
</reference>
<evidence type="ECO:0000256" key="1">
    <source>
        <dbReference type="SAM" id="Phobius"/>
    </source>
</evidence>
<proteinExistence type="predicted"/>
<keyword evidence="1" id="KW-1133">Transmembrane helix</keyword>
<feature type="transmembrane region" description="Helical" evidence="1">
    <location>
        <begin position="6"/>
        <end position="25"/>
    </location>
</feature>
<dbReference type="AlphaFoldDB" id="A0A1M7P6U7"/>
<keyword evidence="1" id="KW-0812">Transmembrane</keyword>
<dbReference type="InterPro" id="IPR014245">
    <property type="entry name" value="Spore_III_AF"/>
</dbReference>
<dbReference type="EMBL" id="FRCZ01000003">
    <property type="protein sequence ID" value="SHN12411.1"/>
    <property type="molecule type" value="Genomic_DNA"/>
</dbReference>
<sequence>MIEYLSNWILQIIIYMILAMLVDLILPSSTLKQYVKLVVGLLLILIILQPILSIFKVDVHQIVDQIIRTNTDPTIEANIENQMNQQKSEIDQIQAAYVLEEMVVHMQNLVEEELQETYSYQIVDLEATWTSPQPSEQNELEHVDVQLAPSDSQQQSVEKVNIQIGETTLPSSEAPNDGTEIKMFLAEEWGVEEDIIQIGWKEE</sequence>
<keyword evidence="1" id="KW-0472">Membrane</keyword>
<dbReference type="Pfam" id="PF09581">
    <property type="entry name" value="Spore_III_AF"/>
    <property type="match status" value="1"/>
</dbReference>
<feature type="transmembrane region" description="Helical" evidence="1">
    <location>
        <begin position="37"/>
        <end position="55"/>
    </location>
</feature>
<gene>
    <name evidence="2" type="ORF">SAMN05216179_2044</name>
</gene>
<dbReference type="NCBIfam" id="TIGR02896">
    <property type="entry name" value="spore_III_AF"/>
    <property type="match status" value="1"/>
</dbReference>
<protein>
    <submittedName>
        <fullName evidence="2">Stage III sporulation protein AF</fullName>
    </submittedName>
</protein>
<accession>A0A1M7P6U7</accession>
<dbReference type="RefSeq" id="WP_073201729.1">
    <property type="nucleotide sequence ID" value="NZ_FRCZ01000003.1"/>
</dbReference>